<name>A0A660E806_9LACO</name>
<evidence type="ECO:0000313" key="4">
    <source>
        <dbReference type="EMBL" id="VDG28479.1"/>
    </source>
</evidence>
<dbReference type="RefSeq" id="WP_165444267.1">
    <property type="nucleotide sequence ID" value="NZ_BJDY01000004.1"/>
</dbReference>
<evidence type="ECO:0000259" key="3">
    <source>
        <dbReference type="PROSITE" id="PS50943"/>
    </source>
</evidence>
<accession>A0A660E806</accession>
<keyword evidence="2" id="KW-0812">Transmembrane</keyword>
<dbReference type="Proteomes" id="UP000289996">
    <property type="component" value="Unassembled WGS sequence"/>
</dbReference>
<dbReference type="SMART" id="SM00530">
    <property type="entry name" value="HTH_XRE"/>
    <property type="match status" value="1"/>
</dbReference>
<dbReference type="InterPro" id="IPR001387">
    <property type="entry name" value="Cro/C1-type_HTH"/>
</dbReference>
<dbReference type="AlphaFoldDB" id="A0A660E806"/>
<keyword evidence="2" id="KW-0472">Membrane</keyword>
<feature type="transmembrane region" description="Helical" evidence="2">
    <location>
        <begin position="137"/>
        <end position="159"/>
    </location>
</feature>
<sequence length="191" mass="21475">MTTRTLGAHLKHLRQAKKLTQNDLASQLHVSRQTISSWETDRNQPDLTTIQQLANFYQVSLDTLVADRPADKMMTTKPQRAIVVIWALLAVLTIERITQMSTFSGYHWVDFLWCWLIGLLGVSWWSKRHHSSRTTTYLVAGGLLIFAGLGITSGLVNAFDMGFGLTNTCFLSGVVALITAIISIRRQRQTN</sequence>
<feature type="transmembrane region" description="Helical" evidence="2">
    <location>
        <begin position="165"/>
        <end position="184"/>
    </location>
</feature>
<reference evidence="4 5" key="1">
    <citation type="submission" date="2018-11" db="EMBL/GenBank/DDBJ databases">
        <authorList>
            <person name="Wuyts S."/>
        </authorList>
    </citation>
    <scope>NUCLEOTIDE SEQUENCE [LARGE SCALE GENOMIC DNA]</scope>
    <source>
        <strain evidence="4">Lactobacillus mudanjiangensis AMBF249</strain>
    </source>
</reference>
<dbReference type="PANTHER" id="PTHR46558:SF13">
    <property type="entry name" value="HTH-TYPE TRANSCRIPTIONAL REGULATOR IMMR"/>
    <property type="match status" value="1"/>
</dbReference>
<dbReference type="GO" id="GO:0003677">
    <property type="term" value="F:DNA binding"/>
    <property type="evidence" value="ECO:0007669"/>
    <property type="project" value="UniProtKB-KW"/>
</dbReference>
<dbReference type="Pfam" id="PF01381">
    <property type="entry name" value="HTH_3"/>
    <property type="match status" value="1"/>
</dbReference>
<evidence type="ECO:0000256" key="2">
    <source>
        <dbReference type="SAM" id="Phobius"/>
    </source>
</evidence>
<feature type="transmembrane region" description="Helical" evidence="2">
    <location>
        <begin position="81"/>
        <end position="99"/>
    </location>
</feature>
<proteinExistence type="predicted"/>
<dbReference type="InterPro" id="IPR010982">
    <property type="entry name" value="Lambda_DNA-bd_dom_sf"/>
</dbReference>
<feature type="transmembrane region" description="Helical" evidence="2">
    <location>
        <begin position="105"/>
        <end position="125"/>
    </location>
</feature>
<dbReference type="PANTHER" id="PTHR46558">
    <property type="entry name" value="TRACRIPTIONAL REGULATORY PROTEIN-RELATED-RELATED"/>
    <property type="match status" value="1"/>
</dbReference>
<dbReference type="PROSITE" id="PS50943">
    <property type="entry name" value="HTH_CROC1"/>
    <property type="match status" value="1"/>
</dbReference>
<evidence type="ECO:0000256" key="1">
    <source>
        <dbReference type="ARBA" id="ARBA00023125"/>
    </source>
</evidence>
<evidence type="ECO:0000313" key="5">
    <source>
        <dbReference type="Proteomes" id="UP000289996"/>
    </source>
</evidence>
<gene>
    <name evidence="4" type="ORF">MUDAN_MDHGFNIF_00665</name>
</gene>
<organism evidence="4 5">
    <name type="scientific">Lactiplantibacillus mudanjiangensis</name>
    <dbReference type="NCBI Taxonomy" id="1296538"/>
    <lineage>
        <taxon>Bacteria</taxon>
        <taxon>Bacillati</taxon>
        <taxon>Bacillota</taxon>
        <taxon>Bacilli</taxon>
        <taxon>Lactobacillales</taxon>
        <taxon>Lactobacillaceae</taxon>
        <taxon>Lactiplantibacillus</taxon>
    </lineage>
</organism>
<keyword evidence="1" id="KW-0238">DNA-binding</keyword>
<keyword evidence="5" id="KW-1185">Reference proteome</keyword>
<dbReference type="SUPFAM" id="SSF47413">
    <property type="entry name" value="lambda repressor-like DNA-binding domains"/>
    <property type="match status" value="1"/>
</dbReference>
<keyword evidence="2" id="KW-1133">Transmembrane helix</keyword>
<feature type="domain" description="HTH cro/C1-type" evidence="3">
    <location>
        <begin position="10"/>
        <end position="64"/>
    </location>
</feature>
<dbReference type="Gene3D" id="1.10.260.40">
    <property type="entry name" value="lambda repressor-like DNA-binding domains"/>
    <property type="match status" value="1"/>
</dbReference>
<protein>
    <submittedName>
        <fullName evidence="4">Transcriptional regulator, xre family [Lactobacillus paracasei ATCC 334]</fullName>
    </submittedName>
</protein>
<dbReference type="EMBL" id="UYIG01000112">
    <property type="protein sequence ID" value="VDG28479.1"/>
    <property type="molecule type" value="Genomic_DNA"/>
</dbReference>
<dbReference type="CDD" id="cd00093">
    <property type="entry name" value="HTH_XRE"/>
    <property type="match status" value="1"/>
</dbReference>